<gene>
    <name evidence="1" type="ORF">FHG85_02585</name>
</gene>
<dbReference type="AlphaFoldDB" id="A0A7D4AW90"/>
<dbReference type="Proteomes" id="UP000500961">
    <property type="component" value="Chromosome"/>
</dbReference>
<dbReference type="RefSeq" id="WP_173072720.1">
    <property type="nucleotide sequence ID" value="NZ_CP041345.1"/>
</dbReference>
<dbReference type="KEGG" id="ttz:FHG85_02585"/>
<evidence type="ECO:0000313" key="1">
    <source>
        <dbReference type="EMBL" id="QKG79194.1"/>
    </source>
</evidence>
<dbReference type="EMBL" id="CP041345">
    <property type="protein sequence ID" value="QKG79194.1"/>
    <property type="molecule type" value="Genomic_DNA"/>
</dbReference>
<evidence type="ECO:0000313" key="2">
    <source>
        <dbReference type="Proteomes" id="UP000500961"/>
    </source>
</evidence>
<name>A0A7D4AW90_9BACT</name>
<organism evidence="1 2">
    <name type="scientific">Tenuifilum thalassicum</name>
    <dbReference type="NCBI Taxonomy" id="2590900"/>
    <lineage>
        <taxon>Bacteria</taxon>
        <taxon>Pseudomonadati</taxon>
        <taxon>Bacteroidota</taxon>
        <taxon>Bacteroidia</taxon>
        <taxon>Bacteroidales</taxon>
        <taxon>Tenuifilaceae</taxon>
        <taxon>Tenuifilum</taxon>
    </lineage>
</organism>
<protein>
    <submittedName>
        <fullName evidence="1">Uncharacterized protein</fullName>
    </submittedName>
</protein>
<proteinExistence type="predicted"/>
<sequence length="61" mass="6174">MEVLDVAAFSELISAVGSSAAIQASKAVIIKAAGKIASRYAGWIGAAIIVADFTECMITGD</sequence>
<accession>A0A7D4AW90</accession>
<reference evidence="1 2" key="1">
    <citation type="submission" date="2019-07" db="EMBL/GenBank/DDBJ databases">
        <title>Thalassofilum flectens gen. nov., sp. nov., a novel moderate thermophilic anaerobe from a shallow sea hot spring in Kunashir Island (Russia), representing a new family in the order Bacteroidales, and proposal of Thalassofilacea fam. nov.</title>
        <authorList>
            <person name="Kochetkova T.V."/>
            <person name="Podosokorskaya O.A."/>
            <person name="Novikov A."/>
            <person name="Elcheninov A.G."/>
            <person name="Toshchakov S.V."/>
            <person name="Kublanov I.V."/>
        </authorList>
    </citation>
    <scope>NUCLEOTIDE SEQUENCE [LARGE SCALE GENOMIC DNA]</scope>
    <source>
        <strain evidence="1 2">38-H</strain>
    </source>
</reference>
<keyword evidence="2" id="KW-1185">Reference proteome</keyword>